<keyword evidence="2" id="KW-1185">Reference proteome</keyword>
<dbReference type="Pfam" id="PF13456">
    <property type="entry name" value="RVT_3"/>
    <property type="match status" value="1"/>
</dbReference>
<dbReference type="CDD" id="cd06222">
    <property type="entry name" value="RNase_H_like"/>
    <property type="match status" value="1"/>
</dbReference>
<feature type="domain" description="RNase H type-1" evidence="1">
    <location>
        <begin position="191"/>
        <end position="283"/>
    </location>
</feature>
<accession>A0ABM4V9E2</accession>
<proteinExistence type="predicted"/>
<protein>
    <recommendedName>
        <fullName evidence="1">RNase H type-1 domain-containing protein</fullName>
    </recommendedName>
</protein>
<gene>
    <name evidence="3" type="primary">LOC140011276</name>
</gene>
<dbReference type="GeneID" id="140011276"/>
<dbReference type="RefSeq" id="XP_071916154.1">
    <property type="nucleotide sequence ID" value="XM_072060053.1"/>
</dbReference>
<evidence type="ECO:0000313" key="3">
    <source>
        <dbReference type="RefSeq" id="XP_071916154.1"/>
    </source>
</evidence>
<dbReference type="Proteomes" id="UP001652660">
    <property type="component" value="Chromosome 7e"/>
</dbReference>
<dbReference type="SUPFAM" id="SSF53098">
    <property type="entry name" value="Ribonuclease H-like"/>
    <property type="match status" value="1"/>
</dbReference>
<dbReference type="PANTHER" id="PTHR47074:SF48">
    <property type="entry name" value="POLYNUCLEOTIDYL TRANSFERASE, RIBONUCLEASE H-LIKE SUPERFAMILY PROTEIN"/>
    <property type="match status" value="1"/>
</dbReference>
<dbReference type="InterPro" id="IPR052929">
    <property type="entry name" value="RNase_H-like_EbsB-rel"/>
</dbReference>
<organism evidence="2 3">
    <name type="scientific">Coffea arabica</name>
    <name type="common">Arabian coffee</name>
    <dbReference type="NCBI Taxonomy" id="13443"/>
    <lineage>
        <taxon>Eukaryota</taxon>
        <taxon>Viridiplantae</taxon>
        <taxon>Streptophyta</taxon>
        <taxon>Embryophyta</taxon>
        <taxon>Tracheophyta</taxon>
        <taxon>Spermatophyta</taxon>
        <taxon>Magnoliopsida</taxon>
        <taxon>eudicotyledons</taxon>
        <taxon>Gunneridae</taxon>
        <taxon>Pentapetalae</taxon>
        <taxon>asterids</taxon>
        <taxon>lamiids</taxon>
        <taxon>Gentianales</taxon>
        <taxon>Rubiaceae</taxon>
        <taxon>Ixoroideae</taxon>
        <taxon>Gardenieae complex</taxon>
        <taxon>Bertiereae - Coffeeae clade</taxon>
        <taxon>Coffeeae</taxon>
        <taxon>Coffea</taxon>
    </lineage>
</organism>
<evidence type="ECO:0000313" key="2">
    <source>
        <dbReference type="Proteomes" id="UP001652660"/>
    </source>
</evidence>
<dbReference type="PANTHER" id="PTHR47074">
    <property type="entry name" value="BNAC02G40300D PROTEIN"/>
    <property type="match status" value="1"/>
</dbReference>
<dbReference type="InterPro" id="IPR036397">
    <property type="entry name" value="RNaseH_sf"/>
</dbReference>
<evidence type="ECO:0000259" key="1">
    <source>
        <dbReference type="Pfam" id="PF13456"/>
    </source>
</evidence>
<dbReference type="InterPro" id="IPR012337">
    <property type="entry name" value="RNaseH-like_sf"/>
</dbReference>
<sequence>MTGIEDSFYWMDSQNGKYTVQFGYKAWMKKKEMERLRRREEAGTSYEETTPKTWNSLWQENDKGQAAMGIGISATDNLGRMQVAWALRECSSGDILQDQTIAVTLALLKVGSQGWRNIKVELDNRKLVEAIQESRKLECIKLSIHALNIWLDKEWLDNKIRENLFFVNHPIRTSIAPLHWTKPPVGFLKANFDGVVFSEYGYSGVGVVVRDERGNFVAGTSHKISGIFSPEVIEAYAARTAISLLLQWKVPNIILEGDSLKIVNMLKLMESDDSAYGVLLDDIFVRL</sequence>
<reference evidence="3" key="1">
    <citation type="submission" date="2025-08" db="UniProtKB">
        <authorList>
            <consortium name="RefSeq"/>
        </authorList>
    </citation>
    <scope>IDENTIFICATION</scope>
    <source>
        <tissue evidence="3">Leaves</tissue>
    </source>
</reference>
<dbReference type="Gene3D" id="3.30.420.10">
    <property type="entry name" value="Ribonuclease H-like superfamily/Ribonuclease H"/>
    <property type="match status" value="1"/>
</dbReference>
<dbReference type="InterPro" id="IPR044730">
    <property type="entry name" value="RNase_H-like_dom_plant"/>
</dbReference>
<name>A0ABM4V9E2_COFAR</name>
<dbReference type="InterPro" id="IPR002156">
    <property type="entry name" value="RNaseH_domain"/>
</dbReference>